<accession>A0A378PR66</accession>
<reference evidence="3" key="2">
    <citation type="journal article" date="2022" name="BMC Microbiol.">
        <title>Whole genome sequencing of Moraxella bovis strains from North America reveals two genotypes with different genetic determinants.</title>
        <authorList>
            <person name="Wynn E.L."/>
            <person name="Hille M.M."/>
            <person name="Loy J.D."/>
            <person name="Schuller G."/>
            <person name="Kuhn K.L."/>
            <person name="Dickey A.M."/>
            <person name="Bono J.L."/>
            <person name="Clawson M.L."/>
        </authorList>
    </citation>
    <scope>NUCLEOTIDE SEQUENCE</scope>
    <source>
        <strain evidence="3">SAM102599</strain>
    </source>
</reference>
<dbReference type="SUPFAM" id="SSF53300">
    <property type="entry name" value="vWA-like"/>
    <property type="match status" value="1"/>
</dbReference>
<reference evidence="2 4" key="1">
    <citation type="submission" date="2018-06" db="EMBL/GenBank/DDBJ databases">
        <authorList>
            <consortium name="Pathogen Informatics"/>
            <person name="Doyle S."/>
        </authorList>
    </citation>
    <scope>NUCLEOTIDE SEQUENCE [LARGE SCALE GENOMIC DNA]</scope>
    <source>
        <strain evidence="2 4">NCTC9426</strain>
    </source>
</reference>
<dbReference type="Proteomes" id="UP000254133">
    <property type="component" value="Unassembled WGS sequence"/>
</dbReference>
<dbReference type="Proteomes" id="UP001163632">
    <property type="component" value="Chromosome"/>
</dbReference>
<dbReference type="InterPro" id="IPR002035">
    <property type="entry name" value="VWF_A"/>
</dbReference>
<dbReference type="PROSITE" id="PS50234">
    <property type="entry name" value="VWFA"/>
    <property type="match status" value="1"/>
</dbReference>
<evidence type="ECO:0000313" key="2">
    <source>
        <dbReference type="EMBL" id="STY90761.1"/>
    </source>
</evidence>
<feature type="domain" description="VWFA" evidence="1">
    <location>
        <begin position="59"/>
        <end position="238"/>
    </location>
</feature>
<dbReference type="CDD" id="cd00198">
    <property type="entry name" value="vWFA"/>
    <property type="match status" value="1"/>
</dbReference>
<keyword evidence="5" id="KW-1185">Reference proteome</keyword>
<evidence type="ECO:0000259" key="1">
    <source>
        <dbReference type="PROSITE" id="PS50234"/>
    </source>
</evidence>
<dbReference type="Gene3D" id="3.40.50.410">
    <property type="entry name" value="von Willebrand factor, type A domain"/>
    <property type="match status" value="1"/>
</dbReference>
<evidence type="ECO:0000313" key="5">
    <source>
        <dbReference type="Proteomes" id="UP001163632"/>
    </source>
</evidence>
<name>A0A378PR66_MORBO</name>
<organism evidence="2 4">
    <name type="scientific">Moraxella bovis</name>
    <dbReference type="NCBI Taxonomy" id="476"/>
    <lineage>
        <taxon>Bacteria</taxon>
        <taxon>Pseudomonadati</taxon>
        <taxon>Pseudomonadota</taxon>
        <taxon>Gammaproteobacteria</taxon>
        <taxon>Moraxellales</taxon>
        <taxon>Moraxellaceae</taxon>
        <taxon>Moraxella</taxon>
    </lineage>
</organism>
<dbReference type="EMBL" id="CP087830">
    <property type="protein sequence ID" value="UZA03124.1"/>
    <property type="molecule type" value="Genomic_DNA"/>
</dbReference>
<protein>
    <submittedName>
        <fullName evidence="3">VWA domain-containing protein</fullName>
    </submittedName>
</protein>
<proteinExistence type="predicted"/>
<dbReference type="AlphaFoldDB" id="A0A378PR66"/>
<dbReference type="InterPro" id="IPR036465">
    <property type="entry name" value="vWFA_dom_sf"/>
</dbReference>
<evidence type="ECO:0000313" key="3">
    <source>
        <dbReference type="EMBL" id="UZA03124.1"/>
    </source>
</evidence>
<dbReference type="EMBL" id="UGPZ01000002">
    <property type="protein sequence ID" value="STY90761.1"/>
    <property type="molecule type" value="Genomic_DNA"/>
</dbReference>
<gene>
    <name evidence="3" type="ORF">LP092_14535</name>
    <name evidence="2" type="ORF">NCTC9426_00790</name>
</gene>
<sequence length="325" mass="36552">MNKLFLVLSILMLNACSLYEQEDVNLKCLKALNELTHESNQIISPEKTNHVQSIIMDAERVLLIDASLSMNGQVNGKKKIDEVKDMISHFVNNHPHALNDLKVYSFGNAHDGCSNNKIILSEKLEDEIKNLKLGSEIGKSPIINSVESIVDEHQKRSIKPIEVTVISDGVENCLDHETSLQKLKDLKLRSNVDIKLHLVGYNTSQSQNEELKRLVAVTNGIFLPVKSSIELKERVPALLDSSFGFINVEKPLEINKFTSWKIYNQGKLLASYSDSNFGFDEESPVKIKTGQYGFCLSVGHSVFVRQIKVNNREVSNIKLSTLVKY</sequence>
<dbReference type="RefSeq" id="WP_115368901.1">
    <property type="nucleotide sequence ID" value="NZ_CP087830.1"/>
</dbReference>
<evidence type="ECO:0000313" key="4">
    <source>
        <dbReference type="Proteomes" id="UP000254133"/>
    </source>
</evidence>